<evidence type="ECO:0000313" key="2">
    <source>
        <dbReference type="EMBL" id="KAA8917652.1"/>
    </source>
</evidence>
<keyword evidence="3" id="KW-1185">Reference proteome</keyword>
<dbReference type="VEuPathDB" id="FungiDB:TRICI_000188"/>
<sequence>MGFDSLPIYEKYKSGVADEDSSSGEGTCVCKDGSNNASSGESRTLVGSSESGSKSSDGKWQFLRTMVGKGNKVIGQVKAALNSHLSTVYNDGFPELRRQHSVRGVDNVAVPELLVSRALRELEERTAYMSASSSSNSDSLSSGDENHPFGIPNFATLFENSGSNKCVRFKGDEGIQKHCYEYSSPVSSEPSQSSSTPAKTILKCRQNFNQDLEMRRMYESDGIAVNDFVRNLQRKQVLRSRMNKYFSDVRAHQIELYKDNRTL</sequence>
<gene>
    <name evidence="2" type="ORF">TRICI_000188</name>
</gene>
<dbReference type="Proteomes" id="UP000761534">
    <property type="component" value="Unassembled WGS sequence"/>
</dbReference>
<dbReference type="AlphaFoldDB" id="A0A642VE35"/>
<evidence type="ECO:0000256" key="1">
    <source>
        <dbReference type="SAM" id="MobiDB-lite"/>
    </source>
</evidence>
<name>A0A642VE35_9ASCO</name>
<comment type="caution">
    <text evidence="2">The sequence shown here is derived from an EMBL/GenBank/DDBJ whole genome shotgun (WGS) entry which is preliminary data.</text>
</comment>
<protein>
    <submittedName>
        <fullName evidence="2">Uncharacterized protein</fullName>
    </submittedName>
</protein>
<proteinExistence type="predicted"/>
<feature type="region of interest" description="Disordered" evidence="1">
    <location>
        <begin position="14"/>
        <end position="57"/>
    </location>
</feature>
<evidence type="ECO:0000313" key="3">
    <source>
        <dbReference type="Proteomes" id="UP000761534"/>
    </source>
</evidence>
<accession>A0A642VE35</accession>
<feature type="compositionally biased region" description="Polar residues" evidence="1">
    <location>
        <begin position="33"/>
        <end position="46"/>
    </location>
</feature>
<organism evidence="2 3">
    <name type="scientific">Trichomonascus ciferrii</name>
    <dbReference type="NCBI Taxonomy" id="44093"/>
    <lineage>
        <taxon>Eukaryota</taxon>
        <taxon>Fungi</taxon>
        <taxon>Dikarya</taxon>
        <taxon>Ascomycota</taxon>
        <taxon>Saccharomycotina</taxon>
        <taxon>Dipodascomycetes</taxon>
        <taxon>Dipodascales</taxon>
        <taxon>Trichomonascaceae</taxon>
        <taxon>Trichomonascus</taxon>
        <taxon>Trichomonascus ciferrii complex</taxon>
    </lineage>
</organism>
<feature type="compositionally biased region" description="Low complexity" evidence="1">
    <location>
        <begin position="47"/>
        <end position="57"/>
    </location>
</feature>
<dbReference type="EMBL" id="SWFS01000021">
    <property type="protein sequence ID" value="KAA8917652.1"/>
    <property type="molecule type" value="Genomic_DNA"/>
</dbReference>
<reference evidence="2" key="1">
    <citation type="journal article" date="2019" name="G3 (Bethesda)">
        <title>Genome Assemblies of Two Rare Opportunistic Yeast Pathogens: Diutina rugosa (syn. Candida rugosa) and Trichomonascus ciferrii (syn. Candida ciferrii).</title>
        <authorList>
            <person name="Mixao V."/>
            <person name="Saus E."/>
            <person name="Hansen A.P."/>
            <person name="Lass-Florl C."/>
            <person name="Gabaldon T."/>
        </authorList>
    </citation>
    <scope>NUCLEOTIDE SEQUENCE</scope>
    <source>
        <strain evidence="2">CBS 4856</strain>
    </source>
</reference>